<evidence type="ECO:0000256" key="1">
    <source>
        <dbReference type="ARBA" id="ARBA00006284"/>
    </source>
</evidence>
<dbReference type="PIRSF" id="PIRSF006078">
    <property type="entry name" value="GlxK"/>
    <property type="match status" value="1"/>
</dbReference>
<dbReference type="Pfam" id="PF02595">
    <property type="entry name" value="Gly_kinase"/>
    <property type="match status" value="1"/>
</dbReference>
<dbReference type="InterPro" id="IPR036129">
    <property type="entry name" value="Glycerate_kinase_sf"/>
</dbReference>
<dbReference type="EMBL" id="BMHP01000003">
    <property type="protein sequence ID" value="GGD77839.1"/>
    <property type="molecule type" value="Genomic_DNA"/>
</dbReference>
<dbReference type="InterPro" id="IPR004381">
    <property type="entry name" value="Glycerate_kinase"/>
</dbReference>
<comment type="similarity">
    <text evidence="1 4">Belongs to the glycerate kinase type-1 family.</text>
</comment>
<dbReference type="SUPFAM" id="SSF110738">
    <property type="entry name" value="Glycerate kinase I"/>
    <property type="match status" value="1"/>
</dbReference>
<dbReference type="Gene3D" id="3.90.1510.10">
    <property type="entry name" value="Glycerate kinase, domain 2"/>
    <property type="match status" value="1"/>
</dbReference>
<protein>
    <submittedName>
        <fullName evidence="5">Glycerate kinase</fullName>
    </submittedName>
</protein>
<evidence type="ECO:0000313" key="6">
    <source>
        <dbReference type="Proteomes" id="UP000612456"/>
    </source>
</evidence>
<dbReference type="AlphaFoldDB" id="A0A916Z6V3"/>
<keyword evidence="6" id="KW-1185">Reference proteome</keyword>
<accession>A0A916Z6V3</accession>
<dbReference type="Proteomes" id="UP000612456">
    <property type="component" value="Unassembled WGS sequence"/>
</dbReference>
<dbReference type="NCBIfam" id="TIGR00045">
    <property type="entry name" value="glycerate kinase"/>
    <property type="match status" value="1"/>
</dbReference>
<dbReference type="InterPro" id="IPR018193">
    <property type="entry name" value="Glyc_kinase_flavodox-like_fold"/>
</dbReference>
<dbReference type="PANTHER" id="PTHR21599:SF0">
    <property type="entry name" value="GLYCERATE KINASE"/>
    <property type="match status" value="1"/>
</dbReference>
<gene>
    <name evidence="5" type="ORF">GCM10010911_39770</name>
</gene>
<proteinExistence type="inferred from homology"/>
<dbReference type="Gene3D" id="3.40.50.10350">
    <property type="entry name" value="Glycerate kinase, domain 1"/>
    <property type="match status" value="1"/>
</dbReference>
<evidence type="ECO:0000256" key="3">
    <source>
        <dbReference type="ARBA" id="ARBA00022777"/>
    </source>
</evidence>
<reference evidence="5" key="1">
    <citation type="journal article" date="2014" name="Int. J. Syst. Evol. Microbiol.">
        <title>Complete genome sequence of Corynebacterium casei LMG S-19264T (=DSM 44701T), isolated from a smear-ripened cheese.</title>
        <authorList>
            <consortium name="US DOE Joint Genome Institute (JGI-PGF)"/>
            <person name="Walter F."/>
            <person name="Albersmeier A."/>
            <person name="Kalinowski J."/>
            <person name="Ruckert C."/>
        </authorList>
    </citation>
    <scope>NUCLEOTIDE SEQUENCE</scope>
    <source>
        <strain evidence="5">CGMCC 1.15178</strain>
    </source>
</reference>
<keyword evidence="3 4" id="KW-0418">Kinase</keyword>
<evidence type="ECO:0000256" key="4">
    <source>
        <dbReference type="PIRNR" id="PIRNR006078"/>
    </source>
</evidence>
<evidence type="ECO:0000256" key="2">
    <source>
        <dbReference type="ARBA" id="ARBA00022679"/>
    </source>
</evidence>
<reference evidence="5" key="2">
    <citation type="submission" date="2020-09" db="EMBL/GenBank/DDBJ databases">
        <authorList>
            <person name="Sun Q."/>
            <person name="Zhou Y."/>
        </authorList>
    </citation>
    <scope>NUCLEOTIDE SEQUENCE</scope>
    <source>
        <strain evidence="5">CGMCC 1.15178</strain>
    </source>
</reference>
<dbReference type="RefSeq" id="WP_188994178.1">
    <property type="nucleotide sequence ID" value="NZ_BMHP01000003.1"/>
</dbReference>
<dbReference type="PANTHER" id="PTHR21599">
    <property type="entry name" value="GLYCERATE KINASE"/>
    <property type="match status" value="1"/>
</dbReference>
<keyword evidence="2 4" id="KW-0808">Transferase</keyword>
<dbReference type="GO" id="GO:0008887">
    <property type="term" value="F:glycerate kinase activity"/>
    <property type="evidence" value="ECO:0007669"/>
    <property type="project" value="UniProtKB-UniRule"/>
</dbReference>
<dbReference type="InterPro" id="IPR018197">
    <property type="entry name" value="Glycerate_kinase_RE-like"/>
</dbReference>
<name>A0A916Z6V3_9BACL</name>
<evidence type="ECO:0000313" key="5">
    <source>
        <dbReference type="EMBL" id="GGD77839.1"/>
    </source>
</evidence>
<dbReference type="GO" id="GO:0031388">
    <property type="term" value="P:organic acid phosphorylation"/>
    <property type="evidence" value="ECO:0007669"/>
    <property type="project" value="UniProtKB-UniRule"/>
</dbReference>
<sequence>MMKFVLAPDSFKGSLSATRLISHMKQAILRVIPEADIVEIPIADGGEGLLDSLMASLGGTQYERIVTGPLGDPVLARYVILDDRVTGIIEMAQSSGLPLIPADKRDPLAATSFGTGELIVDAMDRGCRKLVIGLGGSATNDGGAGMLKALNMKLLDSQGNELTGSGESLLKLAAIDATMMDPRILKMDITVLCDVNNPLCGPDGASAVFGPQKGAGPEEVRLLERGLNRLADVALKQFGVSLREIEGGGAAGGMAATLAAILGGKLRPGIEWIMEASSLEEHLKDADILLTGEGRLDSQTFAGKAVSGLGRLSRSYGVPVIALCGSMNIAPSDLDDLGVTAALSIVNGPCTLEEAIAQTPQLLERQVENLCRILTIRSRA</sequence>
<comment type="caution">
    <text evidence="5">The sequence shown here is derived from an EMBL/GenBank/DDBJ whole genome shotgun (WGS) entry which is preliminary data.</text>
</comment>
<organism evidence="5 6">
    <name type="scientific">Paenibacillus nasutitermitis</name>
    <dbReference type="NCBI Taxonomy" id="1652958"/>
    <lineage>
        <taxon>Bacteria</taxon>
        <taxon>Bacillati</taxon>
        <taxon>Bacillota</taxon>
        <taxon>Bacilli</taxon>
        <taxon>Bacillales</taxon>
        <taxon>Paenibacillaceae</taxon>
        <taxon>Paenibacillus</taxon>
    </lineage>
</organism>